<reference evidence="1 2" key="2">
    <citation type="journal article" date="2017" name="Front. Plant Sci.">
        <title>Gene Classification and Mining of Molecular Markers Useful in Red Clover (Trifolium pratense) Breeding.</title>
        <authorList>
            <person name="Istvanek J."/>
            <person name="Dluhosova J."/>
            <person name="Dluhos P."/>
            <person name="Patkova L."/>
            <person name="Nedelnik J."/>
            <person name="Repkova J."/>
        </authorList>
    </citation>
    <scope>NUCLEOTIDE SEQUENCE [LARGE SCALE GENOMIC DNA]</scope>
    <source>
        <strain evidence="2">cv. Tatra</strain>
        <tissue evidence="1">Young leaves</tissue>
    </source>
</reference>
<name>A0A2K3KPT2_TRIPR</name>
<keyword evidence="1" id="KW-0695">RNA-directed DNA polymerase</keyword>
<accession>A0A2K3KPT2</accession>
<dbReference type="EMBL" id="ASHM01224848">
    <property type="protein sequence ID" value="PNX68276.1"/>
    <property type="molecule type" value="Genomic_DNA"/>
</dbReference>
<organism evidence="1 2">
    <name type="scientific">Trifolium pratense</name>
    <name type="common">Red clover</name>
    <dbReference type="NCBI Taxonomy" id="57577"/>
    <lineage>
        <taxon>Eukaryota</taxon>
        <taxon>Viridiplantae</taxon>
        <taxon>Streptophyta</taxon>
        <taxon>Embryophyta</taxon>
        <taxon>Tracheophyta</taxon>
        <taxon>Spermatophyta</taxon>
        <taxon>Magnoliopsida</taxon>
        <taxon>eudicotyledons</taxon>
        <taxon>Gunneridae</taxon>
        <taxon>Pentapetalae</taxon>
        <taxon>rosids</taxon>
        <taxon>fabids</taxon>
        <taxon>Fabales</taxon>
        <taxon>Fabaceae</taxon>
        <taxon>Papilionoideae</taxon>
        <taxon>50 kb inversion clade</taxon>
        <taxon>NPAAA clade</taxon>
        <taxon>Hologalegina</taxon>
        <taxon>IRL clade</taxon>
        <taxon>Trifolieae</taxon>
        <taxon>Trifolium</taxon>
    </lineage>
</organism>
<feature type="non-terminal residue" evidence="1">
    <location>
        <position position="44"/>
    </location>
</feature>
<reference evidence="1 2" key="1">
    <citation type="journal article" date="2014" name="Am. J. Bot.">
        <title>Genome assembly and annotation for red clover (Trifolium pratense; Fabaceae).</title>
        <authorList>
            <person name="Istvanek J."/>
            <person name="Jaros M."/>
            <person name="Krenek A."/>
            <person name="Repkova J."/>
        </authorList>
    </citation>
    <scope>NUCLEOTIDE SEQUENCE [LARGE SCALE GENOMIC DNA]</scope>
    <source>
        <strain evidence="2">cv. Tatra</strain>
        <tissue evidence="1">Young leaves</tissue>
    </source>
</reference>
<protein>
    <submittedName>
        <fullName evidence="1">Reverse transcriptase</fullName>
    </submittedName>
</protein>
<evidence type="ECO:0000313" key="1">
    <source>
        <dbReference type="EMBL" id="PNX68276.1"/>
    </source>
</evidence>
<proteinExistence type="predicted"/>
<evidence type="ECO:0000313" key="2">
    <source>
        <dbReference type="Proteomes" id="UP000236291"/>
    </source>
</evidence>
<dbReference type="Proteomes" id="UP000236291">
    <property type="component" value="Unassembled WGS sequence"/>
</dbReference>
<gene>
    <name evidence="1" type="ORF">L195_g063907</name>
</gene>
<comment type="caution">
    <text evidence="1">The sequence shown here is derived from an EMBL/GenBank/DDBJ whole genome shotgun (WGS) entry which is preliminary data.</text>
</comment>
<dbReference type="GO" id="GO:0003964">
    <property type="term" value="F:RNA-directed DNA polymerase activity"/>
    <property type="evidence" value="ECO:0007669"/>
    <property type="project" value="UniProtKB-KW"/>
</dbReference>
<dbReference type="STRING" id="57577.A0A2K3KPT2"/>
<keyword evidence="1" id="KW-0808">Transferase</keyword>
<dbReference type="AlphaFoldDB" id="A0A2K3KPT2"/>
<sequence length="44" mass="4726">MECGIKLSKHGEGEIVDPSLFKSLVGSLLYLTCTRPDILYAVGA</sequence>
<keyword evidence="1" id="KW-0548">Nucleotidyltransferase</keyword>